<dbReference type="Pfam" id="PF03171">
    <property type="entry name" value="2OG-FeII_Oxy"/>
    <property type="match status" value="1"/>
</dbReference>
<dbReference type="InterPro" id="IPR044861">
    <property type="entry name" value="IPNS-like_FE2OG_OXY"/>
</dbReference>
<dbReference type="AlphaFoldDB" id="A0A812NGA1"/>
<feature type="domain" description="Fe2OG dioxygenase" evidence="4">
    <location>
        <begin position="303"/>
        <end position="410"/>
    </location>
</feature>
<dbReference type="Proteomes" id="UP000604046">
    <property type="component" value="Unassembled WGS sequence"/>
</dbReference>
<dbReference type="Pfam" id="PF14226">
    <property type="entry name" value="DIOX_N"/>
    <property type="match status" value="1"/>
</dbReference>
<feature type="compositionally biased region" description="Polar residues" evidence="2">
    <location>
        <begin position="101"/>
        <end position="110"/>
    </location>
</feature>
<evidence type="ECO:0000259" key="4">
    <source>
        <dbReference type="PROSITE" id="PS51471"/>
    </source>
</evidence>
<organism evidence="5 6">
    <name type="scientific">Symbiodinium natans</name>
    <dbReference type="NCBI Taxonomy" id="878477"/>
    <lineage>
        <taxon>Eukaryota</taxon>
        <taxon>Sar</taxon>
        <taxon>Alveolata</taxon>
        <taxon>Dinophyceae</taxon>
        <taxon>Suessiales</taxon>
        <taxon>Symbiodiniaceae</taxon>
        <taxon>Symbiodinium</taxon>
    </lineage>
</organism>
<name>A0A812NGA1_9DINO</name>
<feature type="compositionally biased region" description="Low complexity" evidence="2">
    <location>
        <begin position="86"/>
        <end position="100"/>
    </location>
</feature>
<gene>
    <name evidence="5" type="primary">tropC</name>
    <name evidence="5" type="ORF">SNAT2548_LOCUS15342</name>
</gene>
<dbReference type="InterPro" id="IPR026992">
    <property type="entry name" value="DIOX_N"/>
</dbReference>
<evidence type="ECO:0000313" key="5">
    <source>
        <dbReference type="EMBL" id="CAE7290901.1"/>
    </source>
</evidence>
<dbReference type="InterPro" id="IPR005123">
    <property type="entry name" value="Oxoglu/Fe-dep_dioxygenase_dom"/>
</dbReference>
<dbReference type="InterPro" id="IPR002048">
    <property type="entry name" value="EF_hand_dom"/>
</dbReference>
<dbReference type="OrthoDB" id="288590at2759"/>
<dbReference type="Gene3D" id="2.60.120.330">
    <property type="entry name" value="B-lactam Antibiotic, Isopenicillin N Synthase, Chain"/>
    <property type="match status" value="1"/>
</dbReference>
<dbReference type="InterPro" id="IPR027443">
    <property type="entry name" value="IPNS-like_sf"/>
</dbReference>
<evidence type="ECO:0000259" key="3">
    <source>
        <dbReference type="PROSITE" id="PS50222"/>
    </source>
</evidence>
<evidence type="ECO:0000256" key="1">
    <source>
        <dbReference type="RuleBase" id="RU003682"/>
    </source>
</evidence>
<protein>
    <submittedName>
        <fullName evidence="5">TropC protein</fullName>
    </submittedName>
</protein>
<proteinExistence type="inferred from homology"/>
<keyword evidence="1" id="KW-0408">Iron</keyword>
<keyword evidence="1" id="KW-0560">Oxidoreductase</keyword>
<dbReference type="EMBL" id="CAJNDS010001946">
    <property type="protein sequence ID" value="CAE7290901.1"/>
    <property type="molecule type" value="Genomic_DNA"/>
</dbReference>
<keyword evidence="6" id="KW-1185">Reference proteome</keyword>
<dbReference type="PROSITE" id="PS00018">
    <property type="entry name" value="EF_HAND_1"/>
    <property type="match status" value="1"/>
</dbReference>
<accession>A0A812NGA1</accession>
<feature type="region of interest" description="Disordered" evidence="2">
    <location>
        <begin position="86"/>
        <end position="121"/>
    </location>
</feature>
<sequence length="495" mass="54495">MARCRRLQLPSAEDCLQEFDADKDGLLSLGELGHCLEVVLRRSGCESGSSKRLSGQILEEYSLRADGAAAGAGALTRLLEAATDRASTAAMARSRSPARTENGNRWTATGPSDHASAKEASLQNEAVAWAAPSSLATIPTASDEEIPTIDLATWDRDPESIVTQLRDACKKVGFFFLVNHGIKREFLDASVQLVEEFGSLPVETKNKYAMDQGTFPGGTGYLPLHSRKLPRRPKGNVVEAFIIKREHGPRNIRLEHMPWPHELGTAWRTGVENYAAAMEELACKLLPLFSRALGEDKSYLDAAFQSPLWRLRLSRYPTCPGYQDGQYGIAPHVDTSFVTLLHRSEIESSLVVWAFCSERWVRVPAKADALVVNAGEILRQVSNDTFQSARHYVLNGSDHPRCSLAFFFNATADFKMPVAVGAGGGPAKYPPTSYLDSQGVAPCRQDFTDDLCPASPERFLEVSLGVLLCWSELLIPQPSTFRKFLNFRIFEAQGE</sequence>
<keyword evidence="1" id="KW-0479">Metal-binding</keyword>
<reference evidence="5" key="1">
    <citation type="submission" date="2021-02" db="EMBL/GenBank/DDBJ databases">
        <authorList>
            <person name="Dougan E. K."/>
            <person name="Rhodes N."/>
            <person name="Thang M."/>
            <person name="Chan C."/>
        </authorList>
    </citation>
    <scope>NUCLEOTIDE SEQUENCE</scope>
</reference>
<dbReference type="PROSITE" id="PS50222">
    <property type="entry name" value="EF_HAND_2"/>
    <property type="match status" value="1"/>
</dbReference>
<comment type="caution">
    <text evidence="5">The sequence shown here is derived from an EMBL/GenBank/DDBJ whole genome shotgun (WGS) entry which is preliminary data.</text>
</comment>
<dbReference type="PRINTS" id="PR00682">
    <property type="entry name" value="IPNSYNTHASE"/>
</dbReference>
<dbReference type="InterPro" id="IPR018247">
    <property type="entry name" value="EF_Hand_1_Ca_BS"/>
</dbReference>
<evidence type="ECO:0000256" key="2">
    <source>
        <dbReference type="SAM" id="MobiDB-lite"/>
    </source>
</evidence>
<evidence type="ECO:0000313" key="6">
    <source>
        <dbReference type="Proteomes" id="UP000604046"/>
    </source>
</evidence>
<dbReference type="SUPFAM" id="SSF51197">
    <property type="entry name" value="Clavaminate synthase-like"/>
    <property type="match status" value="1"/>
</dbReference>
<dbReference type="InterPro" id="IPR050231">
    <property type="entry name" value="Iron_ascorbate_oxido_reductase"/>
</dbReference>
<dbReference type="GO" id="GO:0005509">
    <property type="term" value="F:calcium ion binding"/>
    <property type="evidence" value="ECO:0007669"/>
    <property type="project" value="InterPro"/>
</dbReference>
<comment type="similarity">
    <text evidence="1">Belongs to the iron/ascorbate-dependent oxidoreductase family.</text>
</comment>
<dbReference type="PANTHER" id="PTHR47990">
    <property type="entry name" value="2-OXOGLUTARATE (2OG) AND FE(II)-DEPENDENT OXYGENASE SUPERFAMILY PROTEIN-RELATED"/>
    <property type="match status" value="1"/>
</dbReference>
<dbReference type="GO" id="GO:0016491">
    <property type="term" value="F:oxidoreductase activity"/>
    <property type="evidence" value="ECO:0007669"/>
    <property type="project" value="UniProtKB-KW"/>
</dbReference>
<feature type="domain" description="EF-hand" evidence="3">
    <location>
        <begin position="7"/>
        <end position="42"/>
    </location>
</feature>
<dbReference type="PROSITE" id="PS51471">
    <property type="entry name" value="FE2OG_OXY"/>
    <property type="match status" value="1"/>
</dbReference>